<dbReference type="Proteomes" id="UP001528040">
    <property type="component" value="Unassembled WGS sequence"/>
</dbReference>
<name>A0ABT4W4S6_9RHOB</name>
<accession>A0ABT4W4S6</accession>
<evidence type="ECO:0000313" key="1">
    <source>
        <dbReference type="EMBL" id="MDA5095529.1"/>
    </source>
</evidence>
<proteinExistence type="predicted"/>
<protein>
    <submittedName>
        <fullName evidence="1">DUF2332 domain-containing protein</fullName>
    </submittedName>
</protein>
<sequence>MNLRGALHQQARSNAKLGSPFTARILSLLAENLQPGTALTDRLFGWEGELGPIGQSVPLRLLAGLHALVLTKACPDLVAIYPPHEPPDDDDLWNALQIAMRDHADTLNHWLDNPPQTNEVRRAAVLIAAGHWLSAHYGLPIHMSDLGASGGLNLMWDKFSLNVPGVQLGPSDTPVILSPEWRGDLPTGITPTIIDRRGVDLIPLDARDPADALRLQSYLWADQPERLARTRAAISIFDAVVDQGDAADWLEARLANNRPDHLSLIYHTIAWQYFPEETQERCHTAICNAGQRGPVAHLSMEADEHQGNGAAITLTLWPDGSSLTLGRIDFHGRWLDWRSP</sequence>
<dbReference type="Pfam" id="PF10094">
    <property type="entry name" value="DUF2332"/>
    <property type="match status" value="1"/>
</dbReference>
<dbReference type="EMBL" id="JAQIIO010000011">
    <property type="protein sequence ID" value="MDA5095529.1"/>
    <property type="molecule type" value="Genomic_DNA"/>
</dbReference>
<evidence type="ECO:0000313" key="2">
    <source>
        <dbReference type="Proteomes" id="UP001528040"/>
    </source>
</evidence>
<dbReference type="InterPro" id="IPR011200">
    <property type="entry name" value="UCP012608"/>
</dbReference>
<comment type="caution">
    <text evidence="1">The sequence shown here is derived from an EMBL/GenBank/DDBJ whole genome shotgun (WGS) entry which is preliminary data.</text>
</comment>
<organism evidence="1 2">
    <name type="scientific">Aliiroseovarius salicola</name>
    <dbReference type="NCBI Taxonomy" id="3009082"/>
    <lineage>
        <taxon>Bacteria</taxon>
        <taxon>Pseudomonadati</taxon>
        <taxon>Pseudomonadota</taxon>
        <taxon>Alphaproteobacteria</taxon>
        <taxon>Rhodobacterales</taxon>
        <taxon>Paracoccaceae</taxon>
        <taxon>Aliiroseovarius</taxon>
    </lineage>
</organism>
<gene>
    <name evidence="1" type="ORF">O2N63_15675</name>
</gene>
<reference evidence="1 2" key="1">
    <citation type="submission" date="2023-01" db="EMBL/GenBank/DDBJ databases">
        <authorList>
            <person name="Yoon J.-W."/>
        </authorList>
    </citation>
    <scope>NUCLEOTIDE SEQUENCE [LARGE SCALE GENOMIC DNA]</scope>
    <source>
        <strain evidence="1 2">KMU-50</strain>
    </source>
</reference>
<dbReference type="RefSeq" id="WP_271055237.1">
    <property type="nucleotide sequence ID" value="NZ_JAQIIO010000011.1"/>
</dbReference>
<keyword evidence="2" id="KW-1185">Reference proteome</keyword>
<dbReference type="PIRSF" id="PIRSF012608">
    <property type="entry name" value="UCP012608"/>
    <property type="match status" value="1"/>
</dbReference>